<dbReference type="Gene3D" id="2.40.70.10">
    <property type="entry name" value="Acid Proteases"/>
    <property type="match status" value="1"/>
</dbReference>
<reference evidence="3 4" key="1">
    <citation type="submission" date="2024-02" db="EMBL/GenBank/DDBJ databases">
        <title>A novel Wenzhouxiangellaceae bacterium, isolated from coastal sediments.</title>
        <authorList>
            <person name="Du Z.-J."/>
            <person name="Ye Y.-Q."/>
            <person name="Zhang X.-Y."/>
        </authorList>
    </citation>
    <scope>NUCLEOTIDE SEQUENCE [LARGE SCALE GENOMIC DNA]</scope>
    <source>
        <strain evidence="3 4">CH-27</strain>
    </source>
</reference>
<dbReference type="EMBL" id="JAZHOG010000005">
    <property type="protein sequence ID" value="MEJ8567840.1"/>
    <property type="molecule type" value="Genomic_DNA"/>
</dbReference>
<evidence type="ECO:0000313" key="3">
    <source>
        <dbReference type="EMBL" id="MEJ8567840.1"/>
    </source>
</evidence>
<gene>
    <name evidence="3" type="ORF">V3330_09410</name>
</gene>
<keyword evidence="4" id="KW-1185">Reference proteome</keyword>
<dbReference type="Proteomes" id="UP001359886">
    <property type="component" value="Unassembled WGS sequence"/>
</dbReference>
<keyword evidence="3" id="KW-0645">Protease</keyword>
<dbReference type="AlphaFoldDB" id="A0AAW9RG93"/>
<accession>A0AAW9RG93</accession>
<sequence>MAVEKSARLTLGWREWVALPGLGVPRIKAKVDTGARTSALHAFRVEEFERDGTTWLRFWLHPLQKNEREEAVCEAPLLDRRQVTDSGGHRELRPVIRTPVSLGGQTWDIEVTLTARDTMRFRMLLGRTALRGRALVNPGRSYLVDSPGSPDRATSSVGTGTARAS</sequence>
<evidence type="ECO:0000256" key="1">
    <source>
        <dbReference type="SAM" id="MobiDB-lite"/>
    </source>
</evidence>
<keyword evidence="3" id="KW-0378">Hydrolase</keyword>
<protein>
    <submittedName>
        <fullName evidence="3">ATP-dependent zinc protease</fullName>
    </submittedName>
</protein>
<dbReference type="PANTHER" id="PTHR38037:SF1">
    <property type="entry name" value="ATP-DEPENDENT ZINC PROTEASE DOMAIN-CONTAINING PROTEIN-RELATED"/>
    <property type="match status" value="1"/>
</dbReference>
<name>A0AAW9RG93_9GAMM</name>
<dbReference type="SUPFAM" id="SSF50630">
    <property type="entry name" value="Acid proteases"/>
    <property type="match status" value="1"/>
</dbReference>
<dbReference type="RefSeq" id="WP_354695162.1">
    <property type="nucleotide sequence ID" value="NZ_JAZHOG010000005.1"/>
</dbReference>
<dbReference type="Pfam" id="PF05618">
    <property type="entry name" value="Zn_protease"/>
    <property type="match status" value="1"/>
</dbReference>
<evidence type="ECO:0000313" key="4">
    <source>
        <dbReference type="Proteomes" id="UP001359886"/>
    </source>
</evidence>
<organism evidence="3 4">
    <name type="scientific">Elongatibacter sediminis</name>
    <dbReference type="NCBI Taxonomy" id="3119006"/>
    <lineage>
        <taxon>Bacteria</taxon>
        <taxon>Pseudomonadati</taxon>
        <taxon>Pseudomonadota</taxon>
        <taxon>Gammaproteobacteria</taxon>
        <taxon>Chromatiales</taxon>
        <taxon>Wenzhouxiangellaceae</taxon>
        <taxon>Elongatibacter</taxon>
    </lineage>
</organism>
<feature type="compositionally biased region" description="Polar residues" evidence="1">
    <location>
        <begin position="152"/>
        <end position="165"/>
    </location>
</feature>
<dbReference type="GO" id="GO:0008233">
    <property type="term" value="F:peptidase activity"/>
    <property type="evidence" value="ECO:0007669"/>
    <property type="project" value="UniProtKB-KW"/>
</dbReference>
<comment type="caution">
    <text evidence="3">The sequence shown here is derived from an EMBL/GenBank/DDBJ whole genome shotgun (WGS) entry which is preliminary data.</text>
</comment>
<dbReference type="GO" id="GO:0006508">
    <property type="term" value="P:proteolysis"/>
    <property type="evidence" value="ECO:0007669"/>
    <property type="project" value="UniProtKB-KW"/>
</dbReference>
<dbReference type="PANTHER" id="PTHR38037">
    <property type="entry name" value="ZN_PROTEASE DOMAIN-CONTAINING PROTEIN"/>
    <property type="match status" value="1"/>
</dbReference>
<feature type="domain" description="Retropepsin-like aspartic endopeptidase" evidence="2">
    <location>
        <begin position="11"/>
        <end position="145"/>
    </location>
</feature>
<dbReference type="InterPro" id="IPR021109">
    <property type="entry name" value="Peptidase_aspartic_dom_sf"/>
</dbReference>
<dbReference type="InterPro" id="IPR008503">
    <property type="entry name" value="Asp_endopeptidase"/>
</dbReference>
<feature type="region of interest" description="Disordered" evidence="1">
    <location>
        <begin position="140"/>
        <end position="165"/>
    </location>
</feature>
<evidence type="ECO:0000259" key="2">
    <source>
        <dbReference type="Pfam" id="PF05618"/>
    </source>
</evidence>
<proteinExistence type="predicted"/>